<evidence type="ECO:0000259" key="23">
    <source>
        <dbReference type="PROSITE" id="PS50109"/>
    </source>
</evidence>
<dbReference type="CDD" id="cd00156">
    <property type="entry name" value="REC"/>
    <property type="match status" value="1"/>
</dbReference>
<dbReference type="SUPFAM" id="SSF47384">
    <property type="entry name" value="Homodimeric domain of signal transducing histidine kinase"/>
    <property type="match status" value="1"/>
</dbReference>
<comment type="subcellular location">
    <subcellularLocation>
        <location evidence="2">Cell membrane</location>
        <topology evidence="2">Multi-pass membrane protein</topology>
    </subcellularLocation>
</comment>
<dbReference type="InterPro" id="IPR011006">
    <property type="entry name" value="CheY-like_superfamily"/>
</dbReference>
<dbReference type="PROSITE" id="PS50109">
    <property type="entry name" value="HIS_KIN"/>
    <property type="match status" value="1"/>
</dbReference>
<dbReference type="GO" id="GO:0000155">
    <property type="term" value="F:phosphorelay sensor kinase activity"/>
    <property type="evidence" value="ECO:0007669"/>
    <property type="project" value="InterPro"/>
</dbReference>
<dbReference type="Pfam" id="PF00072">
    <property type="entry name" value="Response_reg"/>
    <property type="match status" value="2"/>
</dbReference>
<evidence type="ECO:0000256" key="19">
    <source>
        <dbReference type="PROSITE-ProRule" id="PRU00169"/>
    </source>
</evidence>
<feature type="modified residue" description="Phosphohistidine" evidence="18">
    <location>
        <position position="1185"/>
    </location>
</feature>
<dbReference type="SMART" id="SM00448">
    <property type="entry name" value="REC"/>
    <property type="match status" value="2"/>
</dbReference>
<organism evidence="28">
    <name type="scientific">uncultured Rubrobacteraceae bacterium</name>
    <dbReference type="NCBI Taxonomy" id="349277"/>
    <lineage>
        <taxon>Bacteria</taxon>
        <taxon>Bacillati</taxon>
        <taxon>Actinomycetota</taxon>
        <taxon>Rubrobacteria</taxon>
        <taxon>Rubrobacterales</taxon>
        <taxon>Rubrobacteraceae</taxon>
        <taxon>environmental samples</taxon>
    </lineage>
</organism>
<dbReference type="Pfam" id="PF02518">
    <property type="entry name" value="HATPase_c"/>
    <property type="match status" value="1"/>
</dbReference>
<dbReference type="SUPFAM" id="SSF55785">
    <property type="entry name" value="PYP-like sensor domain (PAS domain)"/>
    <property type="match status" value="3"/>
</dbReference>
<dbReference type="Pfam" id="PF12860">
    <property type="entry name" value="PAS_7"/>
    <property type="match status" value="1"/>
</dbReference>
<keyword evidence="9" id="KW-0547">Nucleotide-binding</keyword>
<dbReference type="SUPFAM" id="SSF52172">
    <property type="entry name" value="CheY-like"/>
    <property type="match status" value="2"/>
</dbReference>
<dbReference type="InterPro" id="IPR003594">
    <property type="entry name" value="HATPase_dom"/>
</dbReference>
<dbReference type="CDD" id="cd00082">
    <property type="entry name" value="HisKA"/>
    <property type="match status" value="1"/>
</dbReference>
<dbReference type="PANTHER" id="PTHR45339">
    <property type="entry name" value="HYBRID SIGNAL TRANSDUCTION HISTIDINE KINASE J"/>
    <property type="match status" value="1"/>
</dbReference>
<dbReference type="InterPro" id="IPR013767">
    <property type="entry name" value="PAS_fold"/>
</dbReference>
<dbReference type="PROSITE" id="PS50894">
    <property type="entry name" value="HPT"/>
    <property type="match status" value="1"/>
</dbReference>
<evidence type="ECO:0000256" key="4">
    <source>
        <dbReference type="ARBA" id="ARBA00012438"/>
    </source>
</evidence>
<dbReference type="InterPro" id="IPR001789">
    <property type="entry name" value="Sig_transdc_resp-reg_receiver"/>
</dbReference>
<dbReference type="EC" id="2.7.13.3" evidence="4"/>
<dbReference type="SUPFAM" id="SSF55874">
    <property type="entry name" value="ATPase domain of HSP90 chaperone/DNA topoisomerase II/histidine kinase"/>
    <property type="match status" value="1"/>
</dbReference>
<dbReference type="CDD" id="cd00130">
    <property type="entry name" value="PAS"/>
    <property type="match status" value="2"/>
</dbReference>
<dbReference type="SMART" id="SM00091">
    <property type="entry name" value="PAS"/>
    <property type="match status" value="3"/>
</dbReference>
<feature type="modified residue" description="4-aspartylphosphate" evidence="19">
    <location>
        <position position="1038"/>
    </location>
</feature>
<feature type="domain" description="HPt" evidence="27">
    <location>
        <begin position="1146"/>
        <end position="1239"/>
    </location>
</feature>
<dbReference type="Pfam" id="PF00512">
    <property type="entry name" value="HisKA"/>
    <property type="match status" value="1"/>
</dbReference>
<keyword evidence="10" id="KW-0418">Kinase</keyword>
<evidence type="ECO:0000256" key="17">
    <source>
        <dbReference type="ARBA" id="ARBA00074306"/>
    </source>
</evidence>
<dbReference type="InterPro" id="IPR001610">
    <property type="entry name" value="PAC"/>
</dbReference>
<feature type="domain" description="Response regulatory" evidence="24">
    <location>
        <begin position="989"/>
        <end position="1108"/>
    </location>
</feature>
<evidence type="ECO:0000256" key="8">
    <source>
        <dbReference type="ARBA" id="ARBA00022692"/>
    </source>
</evidence>
<dbReference type="Pfam" id="PF00989">
    <property type="entry name" value="PAS"/>
    <property type="match status" value="1"/>
</dbReference>
<keyword evidence="12 22" id="KW-1133">Transmembrane helix</keyword>
<feature type="coiled-coil region" evidence="20">
    <location>
        <begin position="561"/>
        <end position="595"/>
    </location>
</feature>
<reference evidence="28" key="1">
    <citation type="submission" date="2020-02" db="EMBL/GenBank/DDBJ databases">
        <authorList>
            <person name="Meier V. D."/>
        </authorList>
    </citation>
    <scope>NUCLEOTIDE SEQUENCE</scope>
    <source>
        <strain evidence="28">AVDCRST_MAG25</strain>
    </source>
</reference>
<dbReference type="FunFam" id="1.10.287.130:FF:000002">
    <property type="entry name" value="Two-component osmosensing histidine kinase"/>
    <property type="match status" value="1"/>
</dbReference>
<feature type="domain" description="PAS" evidence="25">
    <location>
        <begin position="451"/>
        <end position="522"/>
    </location>
</feature>
<evidence type="ECO:0000256" key="3">
    <source>
        <dbReference type="ARBA" id="ARBA00006402"/>
    </source>
</evidence>
<dbReference type="Gene3D" id="3.30.450.20">
    <property type="entry name" value="PAS domain"/>
    <property type="match status" value="3"/>
</dbReference>
<evidence type="ECO:0000256" key="7">
    <source>
        <dbReference type="ARBA" id="ARBA00022679"/>
    </source>
</evidence>
<feature type="domain" description="PAC" evidence="26">
    <location>
        <begin position="274"/>
        <end position="326"/>
    </location>
</feature>
<name>A0A6J4S7E5_9ACTN</name>
<dbReference type="PANTHER" id="PTHR45339:SF1">
    <property type="entry name" value="HYBRID SIGNAL TRANSDUCTION HISTIDINE KINASE J"/>
    <property type="match status" value="1"/>
</dbReference>
<evidence type="ECO:0000256" key="2">
    <source>
        <dbReference type="ARBA" id="ARBA00004651"/>
    </source>
</evidence>
<dbReference type="SMART" id="SM00387">
    <property type="entry name" value="HATPase_c"/>
    <property type="match status" value="1"/>
</dbReference>
<evidence type="ECO:0000256" key="14">
    <source>
        <dbReference type="ARBA" id="ARBA00023136"/>
    </source>
</evidence>
<dbReference type="InterPro" id="IPR008207">
    <property type="entry name" value="Sig_transdc_His_kin_Hpt_dom"/>
</dbReference>
<dbReference type="PROSITE" id="PS50110">
    <property type="entry name" value="RESPONSE_REGULATORY"/>
    <property type="match status" value="2"/>
</dbReference>
<dbReference type="InterPro" id="IPR000014">
    <property type="entry name" value="PAS"/>
</dbReference>
<dbReference type="SMART" id="SM00086">
    <property type="entry name" value="PAC"/>
    <property type="match status" value="2"/>
</dbReference>
<feature type="domain" description="PAC" evidence="26">
    <location>
        <begin position="525"/>
        <end position="577"/>
    </location>
</feature>
<comment type="subunit">
    <text evidence="15">At low DSF concentrations, interacts with RpfF.</text>
</comment>
<proteinExistence type="inferred from homology"/>
<dbReference type="SUPFAM" id="SSF47226">
    <property type="entry name" value="Histidine-containing phosphotransfer domain, HPT domain"/>
    <property type="match status" value="1"/>
</dbReference>
<dbReference type="EMBL" id="CADCVI010000229">
    <property type="protein sequence ID" value="CAA9490871.1"/>
    <property type="molecule type" value="Genomic_DNA"/>
</dbReference>
<dbReference type="FunFam" id="3.30.565.10:FF:000010">
    <property type="entry name" value="Sensor histidine kinase RcsC"/>
    <property type="match status" value="1"/>
</dbReference>
<comment type="catalytic activity">
    <reaction evidence="1">
        <text>ATP + protein L-histidine = ADP + protein N-phospho-L-histidine.</text>
        <dbReference type="EC" id="2.7.13.3"/>
    </reaction>
</comment>
<dbReference type="InterPro" id="IPR036641">
    <property type="entry name" value="HPT_dom_sf"/>
</dbReference>
<evidence type="ECO:0000256" key="18">
    <source>
        <dbReference type="PROSITE-ProRule" id="PRU00110"/>
    </source>
</evidence>
<dbReference type="Gene3D" id="1.20.120.160">
    <property type="entry name" value="HPT domain"/>
    <property type="match status" value="1"/>
</dbReference>
<keyword evidence="5" id="KW-1003">Cell membrane</keyword>
<dbReference type="GO" id="GO:0005524">
    <property type="term" value="F:ATP binding"/>
    <property type="evidence" value="ECO:0007669"/>
    <property type="project" value="UniProtKB-KW"/>
</dbReference>
<keyword evidence="20" id="KW-0175">Coiled coil</keyword>
<dbReference type="InterPro" id="IPR005467">
    <property type="entry name" value="His_kinase_dom"/>
</dbReference>
<feature type="region of interest" description="Disordered" evidence="21">
    <location>
        <begin position="961"/>
        <end position="980"/>
    </location>
</feature>
<evidence type="ECO:0000256" key="21">
    <source>
        <dbReference type="SAM" id="MobiDB-lite"/>
    </source>
</evidence>
<feature type="domain" description="Response regulatory" evidence="24">
    <location>
        <begin position="836"/>
        <end position="957"/>
    </location>
</feature>
<dbReference type="CDD" id="cd17546">
    <property type="entry name" value="REC_hyHK_CKI1_RcsC-like"/>
    <property type="match status" value="1"/>
</dbReference>
<evidence type="ECO:0000256" key="10">
    <source>
        <dbReference type="ARBA" id="ARBA00022777"/>
    </source>
</evidence>
<feature type="domain" description="PAS" evidence="25">
    <location>
        <begin position="201"/>
        <end position="271"/>
    </location>
</feature>
<gene>
    <name evidence="28" type="ORF">AVDCRST_MAG25-3350</name>
</gene>
<evidence type="ECO:0000256" key="20">
    <source>
        <dbReference type="SAM" id="Coils"/>
    </source>
</evidence>
<dbReference type="CDD" id="cd00088">
    <property type="entry name" value="HPT"/>
    <property type="match status" value="1"/>
</dbReference>
<evidence type="ECO:0000256" key="12">
    <source>
        <dbReference type="ARBA" id="ARBA00022989"/>
    </source>
</evidence>
<evidence type="ECO:0000256" key="9">
    <source>
        <dbReference type="ARBA" id="ARBA00022741"/>
    </source>
</evidence>
<feature type="modified residue" description="4-aspartylphosphate" evidence="19">
    <location>
        <position position="890"/>
    </location>
</feature>
<keyword evidence="7" id="KW-0808">Transferase</keyword>
<accession>A0A6J4S7E5</accession>
<dbReference type="GO" id="GO:0006355">
    <property type="term" value="P:regulation of DNA-templated transcription"/>
    <property type="evidence" value="ECO:0007669"/>
    <property type="project" value="InterPro"/>
</dbReference>
<evidence type="ECO:0000256" key="11">
    <source>
        <dbReference type="ARBA" id="ARBA00022840"/>
    </source>
</evidence>
<evidence type="ECO:0000313" key="28">
    <source>
        <dbReference type="EMBL" id="CAA9490871.1"/>
    </source>
</evidence>
<dbReference type="InterPro" id="IPR000700">
    <property type="entry name" value="PAS-assoc_C"/>
</dbReference>
<evidence type="ECO:0000259" key="25">
    <source>
        <dbReference type="PROSITE" id="PS50112"/>
    </source>
</evidence>
<dbReference type="InterPro" id="IPR036097">
    <property type="entry name" value="HisK_dim/P_sf"/>
</dbReference>
<dbReference type="InterPro" id="IPR004358">
    <property type="entry name" value="Sig_transdc_His_kin-like_C"/>
</dbReference>
<comment type="similarity">
    <text evidence="3">In the N-terminal section; belongs to the phytochrome family.</text>
</comment>
<feature type="domain" description="Histidine kinase" evidence="23">
    <location>
        <begin position="595"/>
        <end position="816"/>
    </location>
</feature>
<dbReference type="NCBIfam" id="TIGR00229">
    <property type="entry name" value="sensory_box"/>
    <property type="match status" value="3"/>
</dbReference>
<dbReference type="SMART" id="SM00073">
    <property type="entry name" value="HPT"/>
    <property type="match status" value="1"/>
</dbReference>
<keyword evidence="6 19" id="KW-0597">Phosphoprotein</keyword>
<evidence type="ECO:0000256" key="6">
    <source>
        <dbReference type="ARBA" id="ARBA00022553"/>
    </source>
</evidence>
<keyword evidence="11" id="KW-0067">ATP-binding</keyword>
<evidence type="ECO:0000256" key="13">
    <source>
        <dbReference type="ARBA" id="ARBA00023012"/>
    </source>
</evidence>
<dbReference type="AlphaFoldDB" id="A0A6J4S7E5"/>
<dbReference type="InterPro" id="IPR036890">
    <property type="entry name" value="HATPase_C_sf"/>
</dbReference>
<evidence type="ECO:0000256" key="16">
    <source>
        <dbReference type="ARBA" id="ARBA00068150"/>
    </source>
</evidence>
<dbReference type="PROSITE" id="PS50112">
    <property type="entry name" value="PAS"/>
    <property type="match status" value="2"/>
</dbReference>
<dbReference type="SMART" id="SM00388">
    <property type="entry name" value="HisKA"/>
    <property type="match status" value="1"/>
</dbReference>
<evidence type="ECO:0000256" key="15">
    <source>
        <dbReference type="ARBA" id="ARBA00064003"/>
    </source>
</evidence>
<dbReference type="Gene3D" id="3.40.50.2300">
    <property type="match status" value="2"/>
</dbReference>
<evidence type="ECO:0000256" key="22">
    <source>
        <dbReference type="SAM" id="Phobius"/>
    </source>
</evidence>
<evidence type="ECO:0000259" key="26">
    <source>
        <dbReference type="PROSITE" id="PS50113"/>
    </source>
</evidence>
<dbReference type="InterPro" id="IPR013656">
    <property type="entry name" value="PAS_4"/>
</dbReference>
<evidence type="ECO:0000259" key="24">
    <source>
        <dbReference type="PROSITE" id="PS50110"/>
    </source>
</evidence>
<feature type="domain" description="PAC" evidence="26">
    <location>
        <begin position="404"/>
        <end position="454"/>
    </location>
</feature>
<keyword evidence="13" id="KW-0902">Two-component regulatory system</keyword>
<sequence length="1247" mass="137001">MVIGVLVAVILGWLYLRSQSQFQIIDQKRETLAANIGQLRLLDETLTSSARLAAAETDPTFEERYEERYNEADAEIVDLTEETLNLFVLPEVRRRFEVVEEPMDRLLALEERAFELNREGRDAEALNLLESPEYERYKQRYIEGLDATFAAIKGAEARERERLETYRLALLGAGVLGLGLVFFGWAFAIRTLIKRRRAEEESARLASIVQNSADAIYSRTPDGTILSWNRGAEKLFGYSAEEIEGKHVSILAPPDRMDEMNEILRRVGGGETIGAYETERLSKDGRRTPVSLTVSPERNAKGHIIGIATIARDITERKRYEEELGLQKTLLEAQSEASIDGILAVSADERVLSFNLRFLEMWGIPEEVIHTRSAKATLRAALENVADPEEFLSGVAHLQEHPGEESRDEISLKDGRIFDRYSAPIKIADRGYYGRVWYFRDITERKRAEEERERLVQILEGTTDFVATAAGDTRVSYMNRAGRRMLGFGDDEDISDRTIFELTPEWNHARLAEEIMPAVMREGVWSGEGALLGNGGRELPVSTVVIAHKNEDGSVQYLSTVARDITERKKAQEELERAREAAEAANRAKSEFLANMSHEIRTPMNGVIGMTGLLLDTDLSEEQREYAETVRSSGENLLTVINDVLDFSKIEAGKLEIETIGFDLRAAVEESVGLLAEQAHDKGLELASLVKPGVPTALRGDPGRIRQVLVNLLGNAVKFTAEGEVTLVVRLVEESDDAAVIRFEVSDTGIGMTEEQRGRLFQSFSQADASTTRKYGGTGLGLAISRQLVELMGGEIGVESAPGHGSTFYFTLPLEKQAEGVGPAALAPRADLHGLRVLVVDDNETNRKIVHEQVSSWGMRDGLAEDGQRALEMLRSAAEAGDAFDAAVLDMQMPGMDGMELARRIKEEPSISSTKLVMMSSVGRGKEADEARVAGIEAYLTKPVRQSKLYDALATVMGAQEEDGAGGRKEQRLPAGDGQEGDVARSRVRVLVAEDNAVNQKVAAKMLEKLGYRADVAANGQEAVEALGRIPYSAVLMDVQMPEMDGYEATARIRRLEDEEAGRRTPIIAMTANAMEGDREKALSAGMDDYVSKPIDSESLKAALTRWIPRTDGETSVSEEAVGDATLPVEYPLDPGVIEGLRGLGGPELLAELVELYLEQAPAQLEALREAIEAGDAASVKGTAHALKGSSGNMGALRMATICAELEETGSAEKLEYATALTKRLEAEYGRVRSALEAETNRGQTSV</sequence>
<dbReference type="GO" id="GO:0005886">
    <property type="term" value="C:plasma membrane"/>
    <property type="evidence" value="ECO:0007669"/>
    <property type="project" value="UniProtKB-SubCell"/>
</dbReference>
<protein>
    <recommendedName>
        <fullName evidence="17">Circadian input-output histidine kinase CikA</fullName>
        <ecNumber evidence="4">2.7.13.3</ecNumber>
    </recommendedName>
    <alternativeName>
        <fullName evidence="16">Sensory/regulatory protein RpfC</fullName>
    </alternativeName>
</protein>
<evidence type="ECO:0000256" key="1">
    <source>
        <dbReference type="ARBA" id="ARBA00000085"/>
    </source>
</evidence>
<evidence type="ECO:0000259" key="27">
    <source>
        <dbReference type="PROSITE" id="PS50894"/>
    </source>
</evidence>
<dbReference type="Gene3D" id="3.30.565.10">
    <property type="entry name" value="Histidine kinase-like ATPase, C-terminal domain"/>
    <property type="match status" value="1"/>
</dbReference>
<dbReference type="Pfam" id="PF08448">
    <property type="entry name" value="PAS_4"/>
    <property type="match status" value="1"/>
</dbReference>
<dbReference type="InterPro" id="IPR035965">
    <property type="entry name" value="PAS-like_dom_sf"/>
</dbReference>
<keyword evidence="14 22" id="KW-0472">Membrane</keyword>
<feature type="transmembrane region" description="Helical" evidence="22">
    <location>
        <begin position="168"/>
        <end position="188"/>
    </location>
</feature>
<dbReference type="CDD" id="cd16922">
    <property type="entry name" value="HATPase_EvgS-ArcB-TorS-like"/>
    <property type="match status" value="1"/>
</dbReference>
<evidence type="ECO:0000256" key="5">
    <source>
        <dbReference type="ARBA" id="ARBA00022475"/>
    </source>
</evidence>
<dbReference type="PROSITE" id="PS50113">
    <property type="entry name" value="PAC"/>
    <property type="match status" value="3"/>
</dbReference>
<dbReference type="InterPro" id="IPR003661">
    <property type="entry name" value="HisK_dim/P_dom"/>
</dbReference>
<dbReference type="Pfam" id="PF01627">
    <property type="entry name" value="Hpt"/>
    <property type="match status" value="1"/>
</dbReference>
<dbReference type="Gene3D" id="1.10.287.130">
    <property type="match status" value="1"/>
</dbReference>
<keyword evidence="8 22" id="KW-0812">Transmembrane</keyword>
<dbReference type="PRINTS" id="PR00344">
    <property type="entry name" value="BCTRLSENSOR"/>
</dbReference>